<organism evidence="3 4">
    <name type="scientific">Actinomadura algeriensis</name>
    <dbReference type="NCBI Taxonomy" id="1679523"/>
    <lineage>
        <taxon>Bacteria</taxon>
        <taxon>Bacillati</taxon>
        <taxon>Actinomycetota</taxon>
        <taxon>Actinomycetes</taxon>
        <taxon>Streptosporangiales</taxon>
        <taxon>Thermomonosporaceae</taxon>
        <taxon>Actinomadura</taxon>
    </lineage>
</organism>
<evidence type="ECO:0000313" key="3">
    <source>
        <dbReference type="EMBL" id="MBE1532516.1"/>
    </source>
</evidence>
<feature type="transmembrane region" description="Helical" evidence="2">
    <location>
        <begin position="50"/>
        <end position="70"/>
    </location>
</feature>
<keyword evidence="2" id="KW-1133">Transmembrane helix</keyword>
<feature type="compositionally biased region" description="Pro residues" evidence="1">
    <location>
        <begin position="244"/>
        <end position="266"/>
    </location>
</feature>
<dbReference type="RefSeq" id="WP_192759199.1">
    <property type="nucleotide sequence ID" value="NZ_JADBDZ010000001.1"/>
</dbReference>
<reference evidence="3 4" key="1">
    <citation type="submission" date="2020-10" db="EMBL/GenBank/DDBJ databases">
        <title>Sequencing the genomes of 1000 actinobacteria strains.</title>
        <authorList>
            <person name="Klenk H.-P."/>
        </authorList>
    </citation>
    <scope>NUCLEOTIDE SEQUENCE [LARGE SCALE GENOMIC DNA]</scope>
    <source>
        <strain evidence="3 4">DSM 46744</strain>
    </source>
</reference>
<name>A0ABR9JQ56_9ACTN</name>
<keyword evidence="2" id="KW-0472">Membrane</keyword>
<dbReference type="EMBL" id="JADBDZ010000001">
    <property type="protein sequence ID" value="MBE1532516.1"/>
    <property type="molecule type" value="Genomic_DNA"/>
</dbReference>
<dbReference type="Proteomes" id="UP000627838">
    <property type="component" value="Unassembled WGS sequence"/>
</dbReference>
<keyword evidence="2" id="KW-0812">Transmembrane</keyword>
<comment type="caution">
    <text evidence="3">The sequence shown here is derived from an EMBL/GenBank/DDBJ whole genome shotgun (WGS) entry which is preliminary data.</text>
</comment>
<accession>A0ABR9JQ56</accession>
<gene>
    <name evidence="3" type="ORF">H4W34_002349</name>
</gene>
<sequence length="266" mass="26769">MPQTRPATSNGVVFALIMVGGALATGIAIVAFTVRNYMSPDMIEIRASTTYLLITYFLAGLAVGGVLLLTRPRGPLAPIGAAIAAFVAVEVGGRIGAYMSIAVSQQEFPGTGPIGGLMQLTDPGFMFKELFASLVAGGLALAKVLMSSGAPAPNRAPGGGMPGQPMPGQPMPGQPMPGQPFPGQPMPGQPVPGQPMPGQPYAAPGQPMPGQPMPGQPMPGQPMPGQPMPGQPMPGPSGWAPGQPIEPPSSPPGEQPPAAGQPPVAP</sequence>
<evidence type="ECO:0000256" key="2">
    <source>
        <dbReference type="SAM" id="Phobius"/>
    </source>
</evidence>
<feature type="compositionally biased region" description="Pro residues" evidence="1">
    <location>
        <begin position="206"/>
        <end position="235"/>
    </location>
</feature>
<feature type="transmembrane region" description="Helical" evidence="2">
    <location>
        <begin position="76"/>
        <end position="97"/>
    </location>
</feature>
<proteinExistence type="predicted"/>
<evidence type="ECO:0000256" key="1">
    <source>
        <dbReference type="SAM" id="MobiDB-lite"/>
    </source>
</evidence>
<protein>
    <submittedName>
        <fullName evidence="3">Uncharacterized protein</fullName>
    </submittedName>
</protein>
<feature type="transmembrane region" description="Helical" evidence="2">
    <location>
        <begin position="12"/>
        <end position="38"/>
    </location>
</feature>
<keyword evidence="4" id="KW-1185">Reference proteome</keyword>
<evidence type="ECO:0000313" key="4">
    <source>
        <dbReference type="Proteomes" id="UP000627838"/>
    </source>
</evidence>
<feature type="compositionally biased region" description="Pro residues" evidence="1">
    <location>
        <begin position="164"/>
        <end position="198"/>
    </location>
</feature>
<feature type="region of interest" description="Disordered" evidence="1">
    <location>
        <begin position="153"/>
        <end position="266"/>
    </location>
</feature>